<dbReference type="EMBL" id="JARXVC010000004">
    <property type="protein sequence ID" value="MDH6281004.1"/>
    <property type="molecule type" value="Genomic_DNA"/>
</dbReference>
<feature type="binding site" evidence="6">
    <location>
        <begin position="156"/>
        <end position="158"/>
    </location>
    <ligand>
        <name>ATP</name>
        <dbReference type="ChEBI" id="CHEBI:30616"/>
    </ligand>
</feature>
<accession>A0ABT6MC76</accession>
<evidence type="ECO:0000313" key="7">
    <source>
        <dbReference type="EMBL" id="MDH6281004.1"/>
    </source>
</evidence>
<dbReference type="Gene3D" id="3.30.420.40">
    <property type="match status" value="3"/>
</dbReference>
<comment type="caution">
    <text evidence="6">Lacks conserved residue(s) required for the propagation of feature annotation.</text>
</comment>
<dbReference type="CDD" id="cd10225">
    <property type="entry name" value="ASKHA_NBD_MreB-like"/>
    <property type="match status" value="1"/>
</dbReference>
<dbReference type="SUPFAM" id="SSF53067">
    <property type="entry name" value="Actin-like ATPase domain"/>
    <property type="match status" value="2"/>
</dbReference>
<sequence>MRGLGIDLGTTNTVVGTLEDGIVLNEPSFMLVRNKDPHRALAIGQDARNLVGRTPTGITQVRPMRDGVIVDLDSARAFVTAVIEQVAPHRRYGRRTKAVISAPAGATPLERRALFEVGHEAGLRKVGLIPEPVAGALGCGVNPLEPRAHLVVSVGGGTSEVTAMCFGGVISHRSCQLAGEELTEALHHHLREEHQIIVGELTAERAKMGAPDTAEDQSLVVEGLDAVTGRARLISLDVEEIVEALRPTMTGIVQTLTACLEDLPPQAISDVMAEGILLIGGGALLRGLPQLFEESFGLPVKTAERPLTCVAEGATACLDHPEVVAAFSG</sequence>
<dbReference type="RefSeq" id="WP_280760329.1">
    <property type="nucleotide sequence ID" value="NZ_JARXVC010000004.1"/>
</dbReference>
<feature type="binding site" evidence="6">
    <location>
        <begin position="281"/>
        <end position="284"/>
    </location>
    <ligand>
        <name>ATP</name>
        <dbReference type="ChEBI" id="CHEBI:30616"/>
    </ligand>
</feature>
<evidence type="ECO:0000256" key="2">
    <source>
        <dbReference type="ARBA" id="ARBA00022741"/>
    </source>
</evidence>
<organism evidence="7 8">
    <name type="scientific">Prescottella agglutinans</name>
    <dbReference type="NCBI Taxonomy" id="1644129"/>
    <lineage>
        <taxon>Bacteria</taxon>
        <taxon>Bacillati</taxon>
        <taxon>Actinomycetota</taxon>
        <taxon>Actinomycetes</taxon>
        <taxon>Mycobacteriales</taxon>
        <taxon>Nocardiaceae</taxon>
        <taxon>Prescottella</taxon>
    </lineage>
</organism>
<comment type="caution">
    <text evidence="7">The sequence shown here is derived from an EMBL/GenBank/DDBJ whole genome shotgun (WGS) entry which is preliminary data.</text>
</comment>
<evidence type="ECO:0000256" key="3">
    <source>
        <dbReference type="ARBA" id="ARBA00022840"/>
    </source>
</evidence>
<evidence type="ECO:0000256" key="4">
    <source>
        <dbReference type="ARBA" id="ARBA00022960"/>
    </source>
</evidence>
<dbReference type="Pfam" id="PF06723">
    <property type="entry name" value="MreB_Mbl"/>
    <property type="match status" value="1"/>
</dbReference>
<dbReference type="InterPro" id="IPR043129">
    <property type="entry name" value="ATPase_NBD"/>
</dbReference>
<comment type="similarity">
    <text evidence="5 6">Belongs to the FtsA/MreB family.</text>
</comment>
<keyword evidence="2 6" id="KW-0547">Nucleotide-binding</keyword>
<dbReference type="InterPro" id="IPR056546">
    <property type="entry name" value="MreB_MamK-like"/>
</dbReference>
<dbReference type="Proteomes" id="UP001160334">
    <property type="component" value="Unassembled WGS sequence"/>
</dbReference>
<keyword evidence="3 6" id="KW-0067">ATP-binding</keyword>
<comment type="subunit">
    <text evidence="6">Forms polymers.</text>
</comment>
<evidence type="ECO:0000313" key="8">
    <source>
        <dbReference type="Proteomes" id="UP001160334"/>
    </source>
</evidence>
<evidence type="ECO:0000256" key="5">
    <source>
        <dbReference type="ARBA" id="ARBA00023458"/>
    </source>
</evidence>
<dbReference type="PANTHER" id="PTHR42749">
    <property type="entry name" value="CELL SHAPE-DETERMINING PROTEIN MREB"/>
    <property type="match status" value="1"/>
</dbReference>
<keyword evidence="4 6" id="KW-0133">Cell shape</keyword>
<protein>
    <recommendedName>
        <fullName evidence="6">Cell shape-determining protein MreB</fullName>
    </recommendedName>
</protein>
<dbReference type="PRINTS" id="PR01652">
    <property type="entry name" value="SHAPEPROTEIN"/>
</dbReference>
<name>A0ABT6MC76_9NOCA</name>
<dbReference type="NCBIfam" id="NF010539">
    <property type="entry name" value="PRK13927.1"/>
    <property type="match status" value="1"/>
</dbReference>
<dbReference type="InterPro" id="IPR004753">
    <property type="entry name" value="MreB"/>
</dbReference>
<proteinExistence type="inferred from homology"/>
<keyword evidence="1 6" id="KW-0963">Cytoplasm</keyword>
<comment type="function">
    <text evidence="6">Forms membrane-associated dynamic filaments that are essential for cell shape determination. Acts by regulating cell wall synthesis and cell elongation, and thus cell shape. A feedback loop between cell geometry and MreB localization may maintain elongated cell shape by targeting cell wall growth to regions of negative cell wall curvature.</text>
</comment>
<evidence type="ECO:0000256" key="6">
    <source>
        <dbReference type="HAMAP-Rule" id="MF_02207"/>
    </source>
</evidence>
<dbReference type="PANTHER" id="PTHR42749:SF1">
    <property type="entry name" value="CELL SHAPE-DETERMINING PROTEIN MREB"/>
    <property type="match status" value="1"/>
</dbReference>
<reference evidence="7 8" key="1">
    <citation type="submission" date="2023-04" db="EMBL/GenBank/DDBJ databases">
        <title>Forest soil microbial communities from Buena Vista Peninsula, Colon Province, Panama.</title>
        <authorList>
            <person name="Bouskill N."/>
        </authorList>
    </citation>
    <scope>NUCLEOTIDE SEQUENCE [LARGE SCALE GENOMIC DNA]</scope>
    <source>
        <strain evidence="7 8">CFH S0262</strain>
    </source>
</reference>
<evidence type="ECO:0000256" key="1">
    <source>
        <dbReference type="ARBA" id="ARBA00022490"/>
    </source>
</evidence>
<keyword evidence="8" id="KW-1185">Reference proteome</keyword>
<gene>
    <name evidence="6" type="primary">mreB</name>
    <name evidence="7" type="ORF">M2280_002217</name>
</gene>
<dbReference type="HAMAP" id="MF_02207">
    <property type="entry name" value="MreB"/>
    <property type="match status" value="1"/>
</dbReference>
<comment type="subcellular location">
    <subcellularLocation>
        <location evidence="6">Cytoplasm</location>
    </subcellularLocation>
    <text evidence="6">Membrane-associated.</text>
</comment>